<dbReference type="RefSeq" id="XP_066674626.1">
    <property type="nucleotide sequence ID" value="XM_066804853.1"/>
</dbReference>
<dbReference type="PANTHER" id="PTHR42973">
    <property type="entry name" value="BINDING OXIDOREDUCTASE, PUTATIVE (AFU_ORTHOLOGUE AFUA_1G17690)-RELATED"/>
    <property type="match status" value="1"/>
</dbReference>
<evidence type="ECO:0000256" key="2">
    <source>
        <dbReference type="ARBA" id="ARBA00022630"/>
    </source>
</evidence>
<name>A0ABR1XB80_9PEZI</name>
<reference evidence="7 8" key="1">
    <citation type="submission" date="2023-01" db="EMBL/GenBank/DDBJ databases">
        <title>Analysis of 21 Apiospora genomes using comparative genomics revels a genus with tremendous synthesis potential of carbohydrate active enzymes and secondary metabolites.</title>
        <authorList>
            <person name="Sorensen T."/>
        </authorList>
    </citation>
    <scope>NUCLEOTIDE SEQUENCE [LARGE SCALE GENOMIC DNA]</scope>
    <source>
        <strain evidence="7 8">CBS 114990</strain>
    </source>
</reference>
<dbReference type="GeneID" id="92037913"/>
<dbReference type="InterPro" id="IPR016169">
    <property type="entry name" value="FAD-bd_PCMH_sub2"/>
</dbReference>
<dbReference type="SUPFAM" id="SSF56176">
    <property type="entry name" value="FAD-binding/transporter-associated domain-like"/>
    <property type="match status" value="1"/>
</dbReference>
<comment type="similarity">
    <text evidence="1">Belongs to the oxygen-dependent FAD-linked oxidoreductase family.</text>
</comment>
<evidence type="ECO:0000256" key="1">
    <source>
        <dbReference type="ARBA" id="ARBA00005466"/>
    </source>
</evidence>
<feature type="domain" description="FAD-binding PCMH-type" evidence="6">
    <location>
        <begin position="75"/>
        <end position="281"/>
    </location>
</feature>
<evidence type="ECO:0000259" key="6">
    <source>
        <dbReference type="PROSITE" id="PS51387"/>
    </source>
</evidence>
<dbReference type="PANTHER" id="PTHR42973:SF13">
    <property type="entry name" value="FAD-BINDING PCMH-TYPE DOMAIN-CONTAINING PROTEIN"/>
    <property type="match status" value="1"/>
</dbReference>
<keyword evidence="4" id="KW-0560">Oxidoreductase</keyword>
<evidence type="ECO:0000256" key="3">
    <source>
        <dbReference type="ARBA" id="ARBA00022827"/>
    </source>
</evidence>
<evidence type="ECO:0000313" key="7">
    <source>
        <dbReference type="EMBL" id="KAK8093853.1"/>
    </source>
</evidence>
<dbReference type="PROSITE" id="PS51387">
    <property type="entry name" value="FAD_PCMH"/>
    <property type="match status" value="1"/>
</dbReference>
<dbReference type="Proteomes" id="UP001433268">
    <property type="component" value="Unassembled WGS sequence"/>
</dbReference>
<protein>
    <recommendedName>
        <fullName evidence="6">FAD-binding PCMH-type domain-containing protein</fullName>
    </recommendedName>
</protein>
<keyword evidence="3" id="KW-0274">FAD</keyword>
<accession>A0ABR1XB80</accession>
<feature type="signal peptide" evidence="5">
    <location>
        <begin position="1"/>
        <end position="16"/>
    </location>
</feature>
<keyword evidence="8" id="KW-1185">Reference proteome</keyword>
<dbReference type="Gene3D" id="3.30.465.10">
    <property type="match status" value="1"/>
</dbReference>
<sequence length="281" mass="29787">MKPSYFLLTSLALVAAVPREEWHPPNLTAESAKAILLESGTCCAALSQVLGAMVSYPGQQPFESSVASYWSVLERELSPSCVVTPSAKSDISRAVFILRIGDEILPGQCNFAVRSGGHTPFAGSANIDSGITIDLSKLRHIDVSAERTSVNIGPGNRWGDVYSVLDAQGLSTSGGRVASVGVGGLVTGGGISFFSPRYGYVCDNVEAYEEQNFEVVLVSGEIVNANASSHPDRRLGDLVQHALHQTGREPARLPELHVVAATVRDHAHFQLDGFRLGAGGD</sequence>
<keyword evidence="2" id="KW-0285">Flavoprotein</keyword>
<gene>
    <name evidence="7" type="ORF">PG997_000538</name>
</gene>
<evidence type="ECO:0000256" key="4">
    <source>
        <dbReference type="ARBA" id="ARBA00023002"/>
    </source>
</evidence>
<evidence type="ECO:0000313" key="8">
    <source>
        <dbReference type="Proteomes" id="UP001433268"/>
    </source>
</evidence>
<dbReference type="InterPro" id="IPR050416">
    <property type="entry name" value="FAD-linked_Oxidoreductase"/>
</dbReference>
<dbReference type="EMBL" id="JAQQWN010000002">
    <property type="protein sequence ID" value="KAK8093853.1"/>
    <property type="molecule type" value="Genomic_DNA"/>
</dbReference>
<feature type="chain" id="PRO_5046223532" description="FAD-binding PCMH-type domain-containing protein" evidence="5">
    <location>
        <begin position="17"/>
        <end position="281"/>
    </location>
</feature>
<organism evidence="7 8">
    <name type="scientific">Apiospora hydei</name>
    <dbReference type="NCBI Taxonomy" id="1337664"/>
    <lineage>
        <taxon>Eukaryota</taxon>
        <taxon>Fungi</taxon>
        <taxon>Dikarya</taxon>
        <taxon>Ascomycota</taxon>
        <taxon>Pezizomycotina</taxon>
        <taxon>Sordariomycetes</taxon>
        <taxon>Xylariomycetidae</taxon>
        <taxon>Amphisphaeriales</taxon>
        <taxon>Apiosporaceae</taxon>
        <taxon>Apiospora</taxon>
    </lineage>
</organism>
<dbReference type="InterPro" id="IPR016166">
    <property type="entry name" value="FAD-bd_PCMH"/>
</dbReference>
<evidence type="ECO:0000256" key="5">
    <source>
        <dbReference type="SAM" id="SignalP"/>
    </source>
</evidence>
<dbReference type="Pfam" id="PF01565">
    <property type="entry name" value="FAD_binding_4"/>
    <property type="match status" value="1"/>
</dbReference>
<proteinExistence type="inferred from homology"/>
<dbReference type="InterPro" id="IPR006094">
    <property type="entry name" value="Oxid_FAD_bind_N"/>
</dbReference>
<comment type="caution">
    <text evidence="7">The sequence shown here is derived from an EMBL/GenBank/DDBJ whole genome shotgun (WGS) entry which is preliminary data.</text>
</comment>
<keyword evidence="5" id="KW-0732">Signal</keyword>
<dbReference type="InterPro" id="IPR036318">
    <property type="entry name" value="FAD-bd_PCMH-like_sf"/>
</dbReference>